<feature type="transmembrane region" description="Helical" evidence="14">
    <location>
        <begin position="34"/>
        <end position="55"/>
    </location>
</feature>
<keyword evidence="5" id="KW-0256">Endoplasmic reticulum</keyword>
<evidence type="ECO:0000256" key="13">
    <source>
        <dbReference type="SAM" id="MobiDB-lite"/>
    </source>
</evidence>
<feature type="signal peptide" evidence="15">
    <location>
        <begin position="1"/>
        <end position="15"/>
    </location>
</feature>
<sequence length="210" mass="23183">MLAFALIIAFSQVKAAENFNCTMEAFLPETKGGFLPWYILGLSVISIGNSIQNYATLHYTRRLYNGLFVPNKSLLERPKSEKFNPEDSVNKLIPVPSANRVDGQDKRSDPPAAAADGPGPPQDQATPLACRLFGTYTLVISVVRLYVAYNISSAPMYQLGIMTYVVAWVHFVSELAVFRTQTLGKPQLFPLVFATGGIAWMAAQYGYYVD</sequence>
<proteinExistence type="inferred from homology"/>
<dbReference type="GO" id="GO:0005789">
    <property type="term" value="C:endoplasmic reticulum membrane"/>
    <property type="evidence" value="ECO:0007669"/>
    <property type="project" value="UniProtKB-SubCell"/>
</dbReference>
<evidence type="ECO:0000256" key="5">
    <source>
        <dbReference type="ARBA" id="ARBA00022824"/>
    </source>
</evidence>
<keyword evidence="17" id="KW-1185">Reference proteome</keyword>
<feature type="compositionally biased region" description="Basic and acidic residues" evidence="13">
    <location>
        <begin position="79"/>
        <end position="89"/>
    </location>
</feature>
<reference evidence="16" key="1">
    <citation type="submission" date="2022-07" db="EMBL/GenBank/DDBJ databases">
        <title>Draft genome sequence of Zalerion maritima ATCC 34329, a (micro)plastics degrading marine fungus.</title>
        <authorList>
            <person name="Paco A."/>
            <person name="Goncalves M.F.M."/>
            <person name="Rocha-Santos T.A.P."/>
            <person name="Alves A."/>
        </authorList>
    </citation>
    <scope>NUCLEOTIDE SEQUENCE</scope>
    <source>
        <strain evidence="16">ATCC 34329</strain>
    </source>
</reference>
<accession>A0AAD5RZG7</accession>
<gene>
    <name evidence="16" type="ORF">MKZ38_002089</name>
</gene>
<evidence type="ECO:0000256" key="1">
    <source>
        <dbReference type="ARBA" id="ARBA00004477"/>
    </source>
</evidence>
<evidence type="ECO:0000256" key="12">
    <source>
        <dbReference type="ARBA" id="ARBA00023221"/>
    </source>
</evidence>
<keyword evidence="7 14" id="KW-1133">Transmembrane helix</keyword>
<evidence type="ECO:0000256" key="4">
    <source>
        <dbReference type="ARBA" id="ARBA00022692"/>
    </source>
</evidence>
<comment type="subcellular location">
    <subcellularLocation>
        <location evidence="1">Endoplasmic reticulum membrane</location>
        <topology evidence="1">Multi-pass membrane protein</topology>
    </subcellularLocation>
</comment>
<evidence type="ECO:0000256" key="3">
    <source>
        <dbReference type="ARBA" id="ARBA00022516"/>
    </source>
</evidence>
<keyword evidence="6" id="KW-0752">Steroid biosynthesis</keyword>
<keyword evidence="12" id="KW-0753">Steroid metabolism</keyword>
<dbReference type="GO" id="GO:0016126">
    <property type="term" value="P:sterol biosynthetic process"/>
    <property type="evidence" value="ECO:0007669"/>
    <property type="project" value="UniProtKB-KW"/>
</dbReference>
<keyword evidence="4 14" id="KW-0812">Transmembrane</keyword>
<evidence type="ECO:0000256" key="6">
    <source>
        <dbReference type="ARBA" id="ARBA00022955"/>
    </source>
</evidence>
<keyword evidence="11" id="KW-1207">Sterol metabolism</keyword>
<keyword evidence="3" id="KW-0444">Lipid biosynthesis</keyword>
<dbReference type="AlphaFoldDB" id="A0AAD5RZG7"/>
<feature type="compositionally biased region" description="Low complexity" evidence="13">
    <location>
        <begin position="110"/>
        <end position="122"/>
    </location>
</feature>
<comment type="caution">
    <text evidence="16">The sequence shown here is derived from an EMBL/GenBank/DDBJ whole genome shotgun (WGS) entry which is preliminary data.</text>
</comment>
<evidence type="ECO:0000256" key="11">
    <source>
        <dbReference type="ARBA" id="ARBA00023166"/>
    </source>
</evidence>
<feature type="transmembrane region" description="Helical" evidence="14">
    <location>
        <begin position="155"/>
        <end position="176"/>
    </location>
</feature>
<evidence type="ECO:0008006" key="18">
    <source>
        <dbReference type="Google" id="ProtNLM"/>
    </source>
</evidence>
<dbReference type="PANTHER" id="PTHR15451">
    <property type="entry name" value="ERGOSTEROL BIOSYNTHETIC PROTEIN 28-RELATED"/>
    <property type="match status" value="1"/>
</dbReference>
<protein>
    <recommendedName>
        <fullName evidence="18">Ergosterol biosynthetic protein 28</fullName>
    </recommendedName>
</protein>
<name>A0AAD5RZG7_9PEZI</name>
<evidence type="ECO:0000256" key="14">
    <source>
        <dbReference type="SAM" id="Phobius"/>
    </source>
</evidence>
<keyword evidence="15" id="KW-0732">Signal</keyword>
<organism evidence="16 17">
    <name type="scientific">Zalerion maritima</name>
    <dbReference type="NCBI Taxonomy" id="339359"/>
    <lineage>
        <taxon>Eukaryota</taxon>
        <taxon>Fungi</taxon>
        <taxon>Dikarya</taxon>
        <taxon>Ascomycota</taxon>
        <taxon>Pezizomycotina</taxon>
        <taxon>Sordariomycetes</taxon>
        <taxon>Lulworthiomycetidae</taxon>
        <taxon>Lulworthiales</taxon>
        <taxon>Lulworthiaceae</taxon>
        <taxon>Zalerion</taxon>
    </lineage>
</organism>
<evidence type="ECO:0000256" key="7">
    <source>
        <dbReference type="ARBA" id="ARBA00022989"/>
    </source>
</evidence>
<dbReference type="GO" id="GO:0030674">
    <property type="term" value="F:protein-macromolecule adaptor activity"/>
    <property type="evidence" value="ECO:0007669"/>
    <property type="project" value="TreeGrafter"/>
</dbReference>
<dbReference type="Pfam" id="PF03694">
    <property type="entry name" value="Erg28"/>
    <property type="match status" value="1"/>
</dbReference>
<keyword evidence="9" id="KW-0443">Lipid metabolism</keyword>
<feature type="transmembrane region" description="Helical" evidence="14">
    <location>
        <begin position="188"/>
        <end position="208"/>
    </location>
</feature>
<evidence type="ECO:0000313" key="16">
    <source>
        <dbReference type="EMBL" id="KAJ2906373.1"/>
    </source>
</evidence>
<keyword evidence="8" id="KW-0756">Sterol biosynthesis</keyword>
<keyword evidence="10 14" id="KW-0472">Membrane</keyword>
<evidence type="ECO:0000256" key="10">
    <source>
        <dbReference type="ARBA" id="ARBA00023136"/>
    </source>
</evidence>
<evidence type="ECO:0000256" key="15">
    <source>
        <dbReference type="SAM" id="SignalP"/>
    </source>
</evidence>
<evidence type="ECO:0000256" key="2">
    <source>
        <dbReference type="ARBA" id="ARBA00005377"/>
    </source>
</evidence>
<evidence type="ECO:0000313" key="17">
    <source>
        <dbReference type="Proteomes" id="UP001201980"/>
    </source>
</evidence>
<evidence type="ECO:0000256" key="8">
    <source>
        <dbReference type="ARBA" id="ARBA00023011"/>
    </source>
</evidence>
<comment type="similarity">
    <text evidence="2">Belongs to the ERG28 family.</text>
</comment>
<feature type="region of interest" description="Disordered" evidence="13">
    <location>
        <begin position="79"/>
        <end position="122"/>
    </location>
</feature>
<feature type="chain" id="PRO_5042129038" description="Ergosterol biosynthetic protein 28" evidence="15">
    <location>
        <begin position="16"/>
        <end position="210"/>
    </location>
</feature>
<evidence type="ECO:0000256" key="9">
    <source>
        <dbReference type="ARBA" id="ARBA00023098"/>
    </source>
</evidence>
<dbReference type="EMBL" id="JAKWBI020000015">
    <property type="protein sequence ID" value="KAJ2906373.1"/>
    <property type="molecule type" value="Genomic_DNA"/>
</dbReference>
<dbReference type="InterPro" id="IPR005352">
    <property type="entry name" value="Erg28"/>
</dbReference>
<dbReference type="PANTHER" id="PTHR15451:SF19">
    <property type="entry name" value="ERGOSTEROL BIOSYNTHETIC PROTEIN 28 HOMOLOG"/>
    <property type="match status" value="1"/>
</dbReference>
<dbReference type="Proteomes" id="UP001201980">
    <property type="component" value="Unassembled WGS sequence"/>
</dbReference>